<proteinExistence type="predicted"/>
<dbReference type="Pfam" id="PF00534">
    <property type="entry name" value="Glycos_transf_1"/>
    <property type="match status" value="1"/>
</dbReference>
<protein>
    <submittedName>
        <fullName evidence="3">Glycosyl transferase group 1</fullName>
    </submittedName>
</protein>
<reference evidence="3" key="1">
    <citation type="submission" date="2016-01" db="EMBL/GenBank/DDBJ databases">
        <authorList>
            <person name="Mcilroy J.S."/>
            <person name="Karst M S."/>
            <person name="Albertsen M."/>
        </authorList>
    </citation>
    <scope>NUCLEOTIDE SEQUENCE</scope>
    <source>
        <strain evidence="3">Cfx-K</strain>
    </source>
</reference>
<dbReference type="CDD" id="cd03801">
    <property type="entry name" value="GT4_PimA-like"/>
    <property type="match status" value="1"/>
</dbReference>
<dbReference type="InterPro" id="IPR001296">
    <property type="entry name" value="Glyco_trans_1"/>
</dbReference>
<dbReference type="RefSeq" id="WP_162292451.1">
    <property type="nucleotide sequence ID" value="NZ_LN890655.1"/>
</dbReference>
<evidence type="ECO:0000259" key="2">
    <source>
        <dbReference type="Pfam" id="PF13439"/>
    </source>
</evidence>
<dbReference type="AlphaFoldDB" id="A0A170PFV2"/>
<organism evidence="3 4">
    <name type="scientific">Candidatus Promineifilum breve</name>
    <dbReference type="NCBI Taxonomy" id="1806508"/>
    <lineage>
        <taxon>Bacteria</taxon>
        <taxon>Bacillati</taxon>
        <taxon>Chloroflexota</taxon>
        <taxon>Ardenticatenia</taxon>
        <taxon>Candidatus Promineifilales</taxon>
        <taxon>Candidatus Promineifilaceae</taxon>
        <taxon>Candidatus Promineifilum</taxon>
    </lineage>
</organism>
<keyword evidence="3" id="KW-0808">Transferase</keyword>
<dbReference type="EMBL" id="LN890655">
    <property type="protein sequence ID" value="CUS03403.2"/>
    <property type="molecule type" value="Genomic_DNA"/>
</dbReference>
<dbReference type="SUPFAM" id="SSF53756">
    <property type="entry name" value="UDP-Glycosyltransferase/glycogen phosphorylase"/>
    <property type="match status" value="1"/>
</dbReference>
<feature type="domain" description="Glycosyltransferase subfamily 4-like N-terminal" evidence="2">
    <location>
        <begin position="14"/>
        <end position="224"/>
    </location>
</feature>
<sequence length="427" mass="47878">MKILMINSFNYLRGGGERCFFDLSDLLRARGHEVIPFCMDHPQNLPSEYSDYFVSHVDFPTELGKPGLTPKLRVLERVLYSREARDKVEALLADTRPDLVHIHGFIHEMSTSILPPLKAAKLPVVQTLHDYKPACPNTTFVSNDRVCEACRGGHYFNMTRYRCKRGSRSASVLATAEMYFHEVLRLYQPNIDRFISPSQFLADKMAEHGIRPPITTIPNFINPDNFRAVYEPENYFIFAGRLVRVKGILTLLEAMRHVRGDAVLKIAGAGELEPEMRRFVADHNLTNVQFVGHLGTEELARLVQRALFTVVPSEWYENYSMTVIESLACGTPVIGANIGGIPEQVRDGWNGHLFAPGDAAGLAAKMQHLIDDRAAAVEMGRRGRQQVETLNGPDAHYEQTMAVYESLVGIAPRRAAPLTKSQSLSLS</sequence>
<keyword evidence="4" id="KW-1185">Reference proteome</keyword>
<dbReference type="Proteomes" id="UP000215027">
    <property type="component" value="Chromosome I"/>
</dbReference>
<dbReference type="PANTHER" id="PTHR45947:SF13">
    <property type="entry name" value="TRANSFERASE"/>
    <property type="match status" value="1"/>
</dbReference>
<dbReference type="Gene3D" id="3.40.50.2000">
    <property type="entry name" value="Glycogen Phosphorylase B"/>
    <property type="match status" value="2"/>
</dbReference>
<name>A0A170PFV2_9CHLR</name>
<feature type="domain" description="Glycosyl transferase family 1" evidence="1">
    <location>
        <begin position="229"/>
        <end position="385"/>
    </location>
</feature>
<dbReference type="InterPro" id="IPR050194">
    <property type="entry name" value="Glycosyltransferase_grp1"/>
</dbReference>
<dbReference type="GO" id="GO:0016757">
    <property type="term" value="F:glycosyltransferase activity"/>
    <property type="evidence" value="ECO:0007669"/>
    <property type="project" value="InterPro"/>
</dbReference>
<dbReference type="InterPro" id="IPR028098">
    <property type="entry name" value="Glyco_trans_4-like_N"/>
</dbReference>
<evidence type="ECO:0000313" key="3">
    <source>
        <dbReference type="EMBL" id="CUS03403.2"/>
    </source>
</evidence>
<gene>
    <name evidence="3" type="ORF">CFX0092_A1525</name>
</gene>
<evidence type="ECO:0000259" key="1">
    <source>
        <dbReference type="Pfam" id="PF00534"/>
    </source>
</evidence>
<dbReference type="PANTHER" id="PTHR45947">
    <property type="entry name" value="SULFOQUINOVOSYL TRANSFERASE SQD2"/>
    <property type="match status" value="1"/>
</dbReference>
<dbReference type="Pfam" id="PF13439">
    <property type="entry name" value="Glyco_transf_4"/>
    <property type="match status" value="1"/>
</dbReference>
<dbReference type="KEGG" id="pbf:CFX0092_A1525"/>
<evidence type="ECO:0000313" key="4">
    <source>
        <dbReference type="Proteomes" id="UP000215027"/>
    </source>
</evidence>
<accession>A0A170PFV2</accession>